<dbReference type="CDD" id="cd06347">
    <property type="entry name" value="PBP1_ABC_LivK_ligand_binding-like"/>
    <property type="match status" value="1"/>
</dbReference>
<proteinExistence type="inferred from homology"/>
<reference evidence="5 6" key="1">
    <citation type="submission" date="2014-08" db="EMBL/GenBank/DDBJ databases">
        <title>Clostridium innocuum, an unnegligible vancomycin-resistant pathogen causing extra-intestinal infections.</title>
        <authorList>
            <person name="Feng Y."/>
            <person name="Chiu C.-H."/>
        </authorList>
    </citation>
    <scope>NUCLEOTIDE SEQUENCE [LARGE SCALE GENOMIC DNA]</scope>
    <source>
        <strain evidence="5 6">AN88</strain>
    </source>
</reference>
<dbReference type="PANTHER" id="PTHR30483">
    <property type="entry name" value="LEUCINE-SPECIFIC-BINDING PROTEIN"/>
    <property type="match status" value="1"/>
</dbReference>
<dbReference type="SUPFAM" id="SSF53822">
    <property type="entry name" value="Periplasmic binding protein-like I"/>
    <property type="match status" value="1"/>
</dbReference>
<evidence type="ECO:0000313" key="6">
    <source>
        <dbReference type="Proteomes" id="UP000030008"/>
    </source>
</evidence>
<dbReference type="Gene3D" id="3.40.50.2300">
    <property type="match status" value="2"/>
</dbReference>
<dbReference type="PROSITE" id="PS51257">
    <property type="entry name" value="PROKAR_LIPOPROTEIN"/>
    <property type="match status" value="1"/>
</dbReference>
<dbReference type="AlphaFoldDB" id="A0A099I402"/>
<gene>
    <name evidence="5" type="ORF">CIAN88_13240</name>
</gene>
<comment type="caution">
    <text evidence="5">The sequence shown here is derived from an EMBL/GenBank/DDBJ whole genome shotgun (WGS) entry which is preliminary data.</text>
</comment>
<name>A0A099I402_CLOIN</name>
<feature type="chain" id="PRO_5001955917" evidence="3">
    <location>
        <begin position="26"/>
        <end position="397"/>
    </location>
</feature>
<dbReference type="Pfam" id="PF13458">
    <property type="entry name" value="Peripla_BP_6"/>
    <property type="match status" value="1"/>
</dbReference>
<feature type="signal peptide" evidence="3">
    <location>
        <begin position="1"/>
        <end position="25"/>
    </location>
</feature>
<dbReference type="EMBL" id="JQIF01000055">
    <property type="protein sequence ID" value="KGJ52714.1"/>
    <property type="molecule type" value="Genomic_DNA"/>
</dbReference>
<dbReference type="InterPro" id="IPR028081">
    <property type="entry name" value="Leu-bd"/>
</dbReference>
<sequence>MGNFKKFMAMAAVSCMALTTMTACGNSGDAGSGDGDTNEIKIGLNYELSGETANYGTPEYNGSMLAIKQANANKDNKFSYKAIKGDNKSQADESTNVATKLITSDGVKGIVGPATSGASAATYQIASDNKVLVVSPSATATNVTLQDGKTKESVYPYVFRVCFEDPYQGAAMAVYAKDTLKKTKAAVISDSSSDYAKGLSKAFQDKFKEKGGNIVTELNYQAKDTDFNVQLTKIKGMDFDVIYIPGYYNEVGLIIKQAREMGIDVPIVGGDGFDSTDLVKLAGNKNLNDVFFTTAYTTVDASDALTQFIADYKKEYNEDPSMFSALAYDATNVLIQSFEKAGSADTEAAQKAMTELDFKGVTGDFTFDETHTPKKAALVVELVDGEQKNAVEVDPNK</sequence>
<keyword evidence="2 3" id="KW-0732">Signal</keyword>
<feature type="domain" description="Leucine-binding protein" evidence="4">
    <location>
        <begin position="39"/>
        <end position="385"/>
    </location>
</feature>
<evidence type="ECO:0000313" key="5">
    <source>
        <dbReference type="EMBL" id="KGJ52714.1"/>
    </source>
</evidence>
<organism evidence="5 6">
    <name type="scientific">Clostridium innocuum</name>
    <dbReference type="NCBI Taxonomy" id="1522"/>
    <lineage>
        <taxon>Bacteria</taxon>
        <taxon>Bacillati</taxon>
        <taxon>Bacillota</taxon>
        <taxon>Clostridia</taxon>
        <taxon>Eubacteriales</taxon>
        <taxon>Clostridiaceae</taxon>
        <taxon>Clostridium</taxon>
    </lineage>
</organism>
<protein>
    <submittedName>
        <fullName evidence="5">Branched-chain amino acid ABC transporter substrate-binding protein</fullName>
    </submittedName>
</protein>
<dbReference type="PANTHER" id="PTHR30483:SF6">
    <property type="entry name" value="PERIPLASMIC BINDING PROTEIN OF ABC TRANSPORTER FOR NATURAL AMINO ACIDS"/>
    <property type="match status" value="1"/>
</dbReference>
<dbReference type="Proteomes" id="UP000030008">
    <property type="component" value="Unassembled WGS sequence"/>
</dbReference>
<dbReference type="RefSeq" id="WP_044905859.1">
    <property type="nucleotide sequence ID" value="NZ_JQIF01000055.1"/>
</dbReference>
<dbReference type="InterPro" id="IPR051010">
    <property type="entry name" value="BCAA_transport"/>
</dbReference>
<dbReference type="InterPro" id="IPR028082">
    <property type="entry name" value="Peripla_BP_I"/>
</dbReference>
<evidence type="ECO:0000259" key="4">
    <source>
        <dbReference type="Pfam" id="PF13458"/>
    </source>
</evidence>
<evidence type="ECO:0000256" key="2">
    <source>
        <dbReference type="ARBA" id="ARBA00022729"/>
    </source>
</evidence>
<evidence type="ECO:0000256" key="1">
    <source>
        <dbReference type="ARBA" id="ARBA00010062"/>
    </source>
</evidence>
<evidence type="ECO:0000256" key="3">
    <source>
        <dbReference type="SAM" id="SignalP"/>
    </source>
</evidence>
<comment type="similarity">
    <text evidence="1">Belongs to the leucine-binding protein family.</text>
</comment>
<accession>A0A099I402</accession>